<comment type="similarity">
    <text evidence="1">Belongs to the glycosyltransferase 32 family.</text>
</comment>
<dbReference type="PANTHER" id="PTHR31834:SF1">
    <property type="entry name" value="INITIATION-SPECIFIC ALPHA-1,6-MANNOSYLTRANSFERASE"/>
    <property type="match status" value="1"/>
</dbReference>
<dbReference type="GO" id="GO:0006487">
    <property type="term" value="P:protein N-linked glycosylation"/>
    <property type="evidence" value="ECO:0007669"/>
    <property type="project" value="TreeGrafter"/>
</dbReference>
<dbReference type="Pfam" id="PF04488">
    <property type="entry name" value="Gly_transf_sug"/>
    <property type="match status" value="1"/>
</dbReference>
<dbReference type="GO" id="GO:0000009">
    <property type="term" value="F:alpha-1,6-mannosyltransferase activity"/>
    <property type="evidence" value="ECO:0007669"/>
    <property type="project" value="InterPro"/>
</dbReference>
<evidence type="ECO:0000313" key="3">
    <source>
        <dbReference type="Proteomes" id="UP001378960"/>
    </source>
</evidence>
<protein>
    <submittedName>
        <fullName evidence="2">Initiation-specific alpha-1,6-mannosyltransferase</fullName>
    </submittedName>
</protein>
<dbReference type="SUPFAM" id="SSF53448">
    <property type="entry name" value="Nucleotide-diphospho-sugar transferases"/>
    <property type="match status" value="1"/>
</dbReference>
<dbReference type="PANTHER" id="PTHR31834">
    <property type="entry name" value="INITIATION-SPECIFIC ALPHA-1,6-MANNOSYLTRANSFERASE"/>
    <property type="match status" value="1"/>
</dbReference>
<comment type="caution">
    <text evidence="2">The sequence shown here is derived from an EMBL/GenBank/DDBJ whole genome shotgun (WGS) entry which is preliminary data.</text>
</comment>
<name>A0AAV5R432_PICKL</name>
<dbReference type="InterPro" id="IPR039367">
    <property type="entry name" value="Och1-like"/>
</dbReference>
<reference evidence="2 3" key="1">
    <citation type="journal article" date="2023" name="Elife">
        <title>Identification of key yeast species and microbe-microbe interactions impacting larval growth of Drosophila in the wild.</title>
        <authorList>
            <person name="Mure A."/>
            <person name="Sugiura Y."/>
            <person name="Maeda R."/>
            <person name="Honda K."/>
            <person name="Sakurai N."/>
            <person name="Takahashi Y."/>
            <person name="Watada M."/>
            <person name="Katoh T."/>
            <person name="Gotoh A."/>
            <person name="Gotoh Y."/>
            <person name="Taniguchi I."/>
            <person name="Nakamura K."/>
            <person name="Hayashi T."/>
            <person name="Katayama T."/>
            <person name="Uemura T."/>
            <person name="Hattori Y."/>
        </authorList>
    </citation>
    <scope>NUCLEOTIDE SEQUENCE [LARGE SCALE GENOMIC DNA]</scope>
    <source>
        <strain evidence="2 3">PK-24</strain>
    </source>
</reference>
<dbReference type="AlphaFoldDB" id="A0AAV5R432"/>
<dbReference type="InterPro" id="IPR007577">
    <property type="entry name" value="GlycoTrfase_DXD_sugar-bd_CS"/>
</dbReference>
<dbReference type="Proteomes" id="UP001378960">
    <property type="component" value="Unassembled WGS sequence"/>
</dbReference>
<dbReference type="InterPro" id="IPR029044">
    <property type="entry name" value="Nucleotide-diphossugar_trans"/>
</dbReference>
<keyword evidence="3" id="KW-1185">Reference proteome</keyword>
<dbReference type="Gene3D" id="3.90.550.20">
    <property type="match status" value="1"/>
</dbReference>
<accession>A0AAV5R432</accession>
<dbReference type="EMBL" id="BTGB01000002">
    <property type="protein sequence ID" value="GMM45386.1"/>
    <property type="molecule type" value="Genomic_DNA"/>
</dbReference>
<evidence type="ECO:0000256" key="1">
    <source>
        <dbReference type="ARBA" id="ARBA00009003"/>
    </source>
</evidence>
<gene>
    <name evidence="2" type="ORF">DAPK24_019610</name>
</gene>
<dbReference type="GO" id="GO:0000136">
    <property type="term" value="C:mannan polymerase complex"/>
    <property type="evidence" value="ECO:0007669"/>
    <property type="project" value="TreeGrafter"/>
</dbReference>
<sequence>MDYTSIPDNYNKYTPLIRSITHSRVNWFKIGCLITFLWLSINWLINSISNSSSNISSNTSLSSRLAQHFQYDEFSPIPKNIFQTWKVPRSDRNFPIEYMKTCDSWDEKNKDYRHVIISDNIIDDWVNSEFSIIPEIITVWNKLPKFILKADFFRYLVIFARGGIYSDMDTYCLKSIDSWNKIANFDKLKTGLIIGIEADPDRPDWSDWYARRIQFAQWTLMGKKGHPFLRELIVRIINETLRKDQRGYLNKIEGKDSGGDIMSWTGPGIFTDTLFDYLNNKDNLETRYGFGIGSDYWLKNEKFKLRKPDIDENGLPLHINEMEINYKSFTNLDKPKIFNDIVILPITSFSPGVGAMGSKSARDEMAFVMHTFSGTWKPENERMI</sequence>
<evidence type="ECO:0000313" key="2">
    <source>
        <dbReference type="EMBL" id="GMM45386.1"/>
    </source>
</evidence>
<organism evidence="2 3">
    <name type="scientific">Pichia kluyveri</name>
    <name type="common">Yeast</name>
    <dbReference type="NCBI Taxonomy" id="36015"/>
    <lineage>
        <taxon>Eukaryota</taxon>
        <taxon>Fungi</taxon>
        <taxon>Dikarya</taxon>
        <taxon>Ascomycota</taxon>
        <taxon>Saccharomycotina</taxon>
        <taxon>Pichiomycetes</taxon>
        <taxon>Pichiales</taxon>
        <taxon>Pichiaceae</taxon>
        <taxon>Pichia</taxon>
    </lineage>
</organism>
<proteinExistence type="inferred from homology"/>